<comment type="caution">
    <text evidence="8">The sequence shown here is derived from an EMBL/GenBank/DDBJ whole genome shotgun (WGS) entry which is preliminary data.</text>
</comment>
<dbReference type="GO" id="GO:0006754">
    <property type="term" value="P:ATP biosynthetic process"/>
    <property type="evidence" value="ECO:0007669"/>
    <property type="project" value="TreeGrafter"/>
</dbReference>
<evidence type="ECO:0000313" key="9">
    <source>
        <dbReference type="Proteomes" id="UP000324479"/>
    </source>
</evidence>
<evidence type="ECO:0000256" key="4">
    <source>
        <dbReference type="ARBA" id="ARBA00022801"/>
    </source>
</evidence>
<evidence type="ECO:0000256" key="1">
    <source>
        <dbReference type="ARBA" id="ARBA00005582"/>
    </source>
</evidence>
<keyword evidence="3" id="KW-0547">Nucleotide-binding</keyword>
<evidence type="ECO:0000256" key="6">
    <source>
        <dbReference type="RuleBase" id="RU003476"/>
    </source>
</evidence>
<dbReference type="Gene3D" id="3.90.79.10">
    <property type="entry name" value="Nucleoside Triphosphate Pyrophosphohydrolase"/>
    <property type="match status" value="1"/>
</dbReference>
<dbReference type="RefSeq" id="WP_150076199.1">
    <property type="nucleotide sequence ID" value="NZ_VWOX01000004.1"/>
</dbReference>
<dbReference type="Proteomes" id="UP000324479">
    <property type="component" value="Unassembled WGS sequence"/>
</dbReference>
<reference evidence="8 9" key="1">
    <citation type="submission" date="2019-08" db="EMBL/GenBank/DDBJ databases">
        <authorList>
            <person name="Dhanesh K."/>
            <person name="Kumar G."/>
            <person name="Sasikala C."/>
            <person name="Venkata Ramana C."/>
        </authorList>
    </citation>
    <scope>NUCLEOTIDE SEQUENCE [LARGE SCALE GENOMIC DNA]</scope>
    <source>
        <strain evidence="8 9">JC645</strain>
    </source>
</reference>
<dbReference type="Pfam" id="PF00293">
    <property type="entry name" value="NUDIX"/>
    <property type="match status" value="1"/>
</dbReference>
<dbReference type="InterPro" id="IPR020084">
    <property type="entry name" value="NUDIX_hydrolase_CS"/>
</dbReference>
<dbReference type="GO" id="GO:0000166">
    <property type="term" value="F:nucleotide binding"/>
    <property type="evidence" value="ECO:0007669"/>
    <property type="project" value="UniProtKB-KW"/>
</dbReference>
<keyword evidence="4 6" id="KW-0378">Hydrolase</keyword>
<evidence type="ECO:0000313" key="8">
    <source>
        <dbReference type="EMBL" id="KAA5544586.1"/>
    </source>
</evidence>
<feature type="domain" description="Nudix hydrolase" evidence="7">
    <location>
        <begin position="17"/>
        <end position="149"/>
    </location>
</feature>
<protein>
    <recommendedName>
        <fullName evidence="2">Bis(5'-nucleosyl)-tetraphosphatase [asymmetrical]</fullName>
    </recommendedName>
    <alternativeName>
        <fullName evidence="5">Diadenosine 5',5'''-P1,P4-tetraphosphate asymmetrical hydrolase</fullName>
    </alternativeName>
</protein>
<name>A0A5M6DDR8_9BACT</name>
<accession>A0A5M6DDR8</accession>
<dbReference type="PRINTS" id="PR00502">
    <property type="entry name" value="NUDIXFAMILY"/>
</dbReference>
<dbReference type="PANTHER" id="PTHR21340">
    <property type="entry name" value="DIADENOSINE 5,5-P1,P4-TETRAPHOSPHATE PYROPHOSPHOHYDROLASE MUTT"/>
    <property type="match status" value="1"/>
</dbReference>
<evidence type="ECO:0000259" key="7">
    <source>
        <dbReference type="PROSITE" id="PS51462"/>
    </source>
</evidence>
<organism evidence="8 9">
    <name type="scientific">Roseiconus nitratireducens</name>
    <dbReference type="NCBI Taxonomy" id="2605748"/>
    <lineage>
        <taxon>Bacteria</taxon>
        <taxon>Pseudomonadati</taxon>
        <taxon>Planctomycetota</taxon>
        <taxon>Planctomycetia</taxon>
        <taxon>Pirellulales</taxon>
        <taxon>Pirellulaceae</taxon>
        <taxon>Roseiconus</taxon>
    </lineage>
</organism>
<dbReference type="EMBL" id="VWOX01000004">
    <property type="protein sequence ID" value="KAA5544586.1"/>
    <property type="molecule type" value="Genomic_DNA"/>
</dbReference>
<keyword evidence="9" id="KW-1185">Reference proteome</keyword>
<dbReference type="PROSITE" id="PS51462">
    <property type="entry name" value="NUDIX"/>
    <property type="match status" value="1"/>
</dbReference>
<dbReference type="InterPro" id="IPR003565">
    <property type="entry name" value="Tetra_PHTase"/>
</dbReference>
<evidence type="ECO:0000256" key="3">
    <source>
        <dbReference type="ARBA" id="ARBA00022741"/>
    </source>
</evidence>
<dbReference type="GO" id="GO:0004081">
    <property type="term" value="F:bis(5'-nucleosyl)-tetraphosphatase (asymmetrical) activity"/>
    <property type="evidence" value="ECO:0007669"/>
    <property type="project" value="TreeGrafter"/>
</dbReference>
<dbReference type="GO" id="GO:0006167">
    <property type="term" value="P:AMP biosynthetic process"/>
    <property type="evidence" value="ECO:0007669"/>
    <property type="project" value="TreeGrafter"/>
</dbReference>
<dbReference type="AlphaFoldDB" id="A0A5M6DDR8"/>
<dbReference type="InterPro" id="IPR015797">
    <property type="entry name" value="NUDIX_hydrolase-like_dom_sf"/>
</dbReference>
<evidence type="ECO:0000256" key="5">
    <source>
        <dbReference type="ARBA" id="ARBA00032644"/>
    </source>
</evidence>
<dbReference type="CDD" id="cd03428">
    <property type="entry name" value="NUDIX_Ap4A_Nudt2"/>
    <property type="match status" value="1"/>
</dbReference>
<dbReference type="InterPro" id="IPR000086">
    <property type="entry name" value="NUDIX_hydrolase_dom"/>
</dbReference>
<dbReference type="SUPFAM" id="SSF55811">
    <property type="entry name" value="Nudix"/>
    <property type="match status" value="1"/>
</dbReference>
<gene>
    <name evidence="8" type="ORF">FYK55_09730</name>
</gene>
<dbReference type="InterPro" id="IPR051325">
    <property type="entry name" value="Nudix_hydrolase_domain"/>
</dbReference>
<evidence type="ECO:0000256" key="2">
    <source>
        <dbReference type="ARBA" id="ARBA00018911"/>
    </source>
</evidence>
<dbReference type="PANTHER" id="PTHR21340:SF0">
    <property type="entry name" value="BIS(5'-NUCLEOSYL)-TETRAPHOSPHATASE [ASYMMETRICAL]"/>
    <property type="match status" value="1"/>
</dbReference>
<dbReference type="PROSITE" id="PS00893">
    <property type="entry name" value="NUDIX_BOX"/>
    <property type="match status" value="1"/>
</dbReference>
<comment type="similarity">
    <text evidence="1 6">Belongs to the Nudix hydrolase family.</text>
</comment>
<sequence length="155" mass="18054">MNNSLPHDWPALDEGPTAKRAAGILIMTRRRPNQFLLMRHVDRWDLPKGHSEPGESVVETALRETEEETGISGQDIEIDPDFCFQLVYPVRYKKRDNQPFRKQVVYLLGKIDDPVTPDLTEHLSFQWFDWSPPHQIQEQTIDPLLDAVRRHLESS</sequence>
<dbReference type="InterPro" id="IPR020476">
    <property type="entry name" value="Nudix_hydrolase"/>
</dbReference>
<proteinExistence type="inferred from homology"/>